<name>A0A9D0ZN57_9FIRM</name>
<gene>
    <name evidence="3" type="ORF">IAA52_05380</name>
</gene>
<dbReference type="PANTHER" id="PTHR34978">
    <property type="entry name" value="POSSIBLE SENSOR-TRANSDUCER PROTEIN BLAR"/>
    <property type="match status" value="1"/>
</dbReference>
<evidence type="ECO:0000256" key="1">
    <source>
        <dbReference type="SAM" id="Phobius"/>
    </source>
</evidence>
<feature type="transmembrane region" description="Helical" evidence="1">
    <location>
        <begin position="42"/>
        <end position="61"/>
    </location>
</feature>
<evidence type="ECO:0000259" key="2">
    <source>
        <dbReference type="Pfam" id="PF05569"/>
    </source>
</evidence>
<feature type="transmembrane region" description="Helical" evidence="1">
    <location>
        <begin position="6"/>
        <end position="30"/>
    </location>
</feature>
<keyword evidence="1" id="KW-0812">Transmembrane</keyword>
<dbReference type="EMBL" id="DVFZ01000051">
    <property type="protein sequence ID" value="HIQ82516.1"/>
    <property type="molecule type" value="Genomic_DNA"/>
</dbReference>
<evidence type="ECO:0000313" key="3">
    <source>
        <dbReference type="EMBL" id="HIQ82516.1"/>
    </source>
</evidence>
<reference evidence="3" key="2">
    <citation type="journal article" date="2021" name="PeerJ">
        <title>Extensive microbial diversity within the chicken gut microbiome revealed by metagenomics and culture.</title>
        <authorList>
            <person name="Gilroy R."/>
            <person name="Ravi A."/>
            <person name="Getino M."/>
            <person name="Pursley I."/>
            <person name="Horton D.L."/>
            <person name="Alikhan N.F."/>
            <person name="Baker D."/>
            <person name="Gharbi K."/>
            <person name="Hall N."/>
            <person name="Watson M."/>
            <person name="Adriaenssens E.M."/>
            <person name="Foster-Nyarko E."/>
            <person name="Jarju S."/>
            <person name="Secka A."/>
            <person name="Antonio M."/>
            <person name="Oren A."/>
            <person name="Chaudhuri R.R."/>
            <person name="La Ragione R."/>
            <person name="Hildebrand F."/>
            <person name="Pallen M.J."/>
        </authorList>
    </citation>
    <scope>NUCLEOTIDE SEQUENCE</scope>
    <source>
        <strain evidence="3">ChiSjej6B24-2974</strain>
    </source>
</reference>
<organism evidence="3 4">
    <name type="scientific">Candidatus Pullichristensenella stercorigallinarum</name>
    <dbReference type="NCBI Taxonomy" id="2840909"/>
    <lineage>
        <taxon>Bacteria</taxon>
        <taxon>Bacillati</taxon>
        <taxon>Bacillota</taxon>
        <taxon>Clostridia</taxon>
        <taxon>Candidatus Pullichristensenella</taxon>
    </lineage>
</organism>
<feature type="transmembrane region" description="Helical" evidence="1">
    <location>
        <begin position="94"/>
        <end position="115"/>
    </location>
</feature>
<dbReference type="AlphaFoldDB" id="A0A9D0ZN57"/>
<feature type="domain" description="Peptidase M56" evidence="2">
    <location>
        <begin position="92"/>
        <end position="287"/>
    </location>
</feature>
<dbReference type="Pfam" id="PF05569">
    <property type="entry name" value="Peptidase_M56"/>
    <property type="match status" value="1"/>
</dbReference>
<keyword evidence="1" id="KW-1133">Transmembrane helix</keyword>
<dbReference type="CDD" id="cd07341">
    <property type="entry name" value="M56_BlaR1_MecR1_like"/>
    <property type="match status" value="1"/>
</dbReference>
<feature type="transmembrane region" description="Helical" evidence="1">
    <location>
        <begin position="305"/>
        <end position="324"/>
    </location>
</feature>
<dbReference type="InterPro" id="IPR008756">
    <property type="entry name" value="Peptidase_M56"/>
</dbReference>
<reference evidence="3" key="1">
    <citation type="submission" date="2020-10" db="EMBL/GenBank/DDBJ databases">
        <authorList>
            <person name="Gilroy R."/>
        </authorList>
    </citation>
    <scope>NUCLEOTIDE SEQUENCE</scope>
    <source>
        <strain evidence="3">ChiSjej6B24-2974</strain>
    </source>
</reference>
<accession>A0A9D0ZN57</accession>
<dbReference type="PANTHER" id="PTHR34978:SF3">
    <property type="entry name" value="SLR0241 PROTEIN"/>
    <property type="match status" value="1"/>
</dbReference>
<keyword evidence="1" id="KW-0472">Membrane</keyword>
<protein>
    <submittedName>
        <fullName evidence="3">M56 family metallopeptidase</fullName>
    </submittedName>
</protein>
<dbReference type="Proteomes" id="UP000824260">
    <property type="component" value="Unassembled WGS sequence"/>
</dbReference>
<dbReference type="InterPro" id="IPR052173">
    <property type="entry name" value="Beta-lactam_resp_regulator"/>
</dbReference>
<sequence length="488" mass="54775">MYSAYLRIFGWLCPASLGMGLGVALVLLLYRACEKRIGTEQWTWMFGVVTYILWTRVWRWGNFASDMGLIPLGFAYAPEAELLAARGGVSPLDIVFWIYLVGMALFLLCRAVPYIRFRLRVRRESHPASERVERAFEKVLESVNADLTENWRGSVRVMPSLPGPASVIYWPKVMLLDREDYDDETLDAILRHELMHTWHVKITTNRSLQLTTAALHWFNPAVWWFAREERAREELACDMAAAGWRTLERRQSYARAMVRLAAEPKREIPGTAHMACGAKLLRRRVETVLRGERYDEGFWAAARRVGLAALAVVLLVSSSLLFGLPDRFHVTEENLLVWPGVYLRGLLGNEVDESAAVWNDDGWYLLNAGGRPYGAAAVLVEDYTASVYLEFPAAMPEAEVEENIARLQARLTAALGEPLTAGESLLVWMERLLTGGESQEAAGERLGVWRGQTDSGTATVTLTLWPGGASHTPETEGGMLVGLLWNED</sequence>
<comment type="caution">
    <text evidence="3">The sequence shown here is derived from an EMBL/GenBank/DDBJ whole genome shotgun (WGS) entry which is preliminary data.</text>
</comment>
<evidence type="ECO:0000313" key="4">
    <source>
        <dbReference type="Proteomes" id="UP000824260"/>
    </source>
</evidence>
<proteinExistence type="predicted"/>